<keyword evidence="1" id="KW-0812">Transmembrane</keyword>
<keyword evidence="1" id="KW-0472">Membrane</keyword>
<dbReference type="AlphaFoldDB" id="A0A3B0CGV7"/>
<sequence length="131" mass="15311">MMMFAVILFSLFHPFMLFDYMKEALKYEVPQSATPFFVISFFMLWIYIAMKSEFLGKPYRKITIFLPLLQMLVYTAIALNVGLMLLNKWAEDGAYSKWVAIVLTIAGVIAVRLLMSLLYWKYPLVRKSDGR</sequence>
<organism evidence="2 3">
    <name type="scientific">Paenibacillus ginsengarvi</name>
    <dbReference type="NCBI Taxonomy" id="400777"/>
    <lineage>
        <taxon>Bacteria</taxon>
        <taxon>Bacillati</taxon>
        <taxon>Bacillota</taxon>
        <taxon>Bacilli</taxon>
        <taxon>Bacillales</taxon>
        <taxon>Paenibacillaceae</taxon>
        <taxon>Paenibacillus</taxon>
    </lineage>
</organism>
<keyword evidence="3" id="KW-1185">Reference proteome</keyword>
<evidence type="ECO:0000313" key="2">
    <source>
        <dbReference type="EMBL" id="RKN84068.1"/>
    </source>
</evidence>
<reference evidence="2 3" key="1">
    <citation type="journal article" date="2007" name="Int. J. Syst. Evol. Microbiol.">
        <title>Paenibacillus ginsengarvi sp. nov., isolated from soil from ginseng cultivation.</title>
        <authorList>
            <person name="Yoon M.H."/>
            <person name="Ten L.N."/>
            <person name="Im W.T."/>
        </authorList>
    </citation>
    <scope>NUCLEOTIDE SEQUENCE [LARGE SCALE GENOMIC DNA]</scope>
    <source>
        <strain evidence="2 3">KCTC 13059</strain>
    </source>
</reference>
<proteinExistence type="predicted"/>
<evidence type="ECO:0000256" key="1">
    <source>
        <dbReference type="SAM" id="Phobius"/>
    </source>
</evidence>
<name>A0A3B0CGV7_9BACL</name>
<dbReference type="OrthoDB" id="2609546at2"/>
<dbReference type="Proteomes" id="UP000282311">
    <property type="component" value="Unassembled WGS sequence"/>
</dbReference>
<feature type="transmembrane region" description="Helical" evidence="1">
    <location>
        <begin position="33"/>
        <end position="50"/>
    </location>
</feature>
<comment type="caution">
    <text evidence="2">The sequence shown here is derived from an EMBL/GenBank/DDBJ whole genome shotgun (WGS) entry which is preliminary data.</text>
</comment>
<gene>
    <name evidence="2" type="ORF">D7M11_15105</name>
</gene>
<feature type="transmembrane region" description="Helical" evidence="1">
    <location>
        <begin position="62"/>
        <end position="86"/>
    </location>
</feature>
<feature type="transmembrane region" description="Helical" evidence="1">
    <location>
        <begin position="98"/>
        <end position="120"/>
    </location>
</feature>
<dbReference type="EMBL" id="RBAH01000010">
    <property type="protein sequence ID" value="RKN84068.1"/>
    <property type="molecule type" value="Genomic_DNA"/>
</dbReference>
<accession>A0A3B0CGV7</accession>
<protein>
    <submittedName>
        <fullName evidence="2">Uncharacterized protein</fullName>
    </submittedName>
</protein>
<keyword evidence="1" id="KW-1133">Transmembrane helix</keyword>
<evidence type="ECO:0000313" key="3">
    <source>
        <dbReference type="Proteomes" id="UP000282311"/>
    </source>
</evidence>